<organism evidence="2 3">
    <name type="scientific">Leptotrombidium deliense</name>
    <dbReference type="NCBI Taxonomy" id="299467"/>
    <lineage>
        <taxon>Eukaryota</taxon>
        <taxon>Metazoa</taxon>
        <taxon>Ecdysozoa</taxon>
        <taxon>Arthropoda</taxon>
        <taxon>Chelicerata</taxon>
        <taxon>Arachnida</taxon>
        <taxon>Acari</taxon>
        <taxon>Acariformes</taxon>
        <taxon>Trombidiformes</taxon>
        <taxon>Prostigmata</taxon>
        <taxon>Anystina</taxon>
        <taxon>Parasitengona</taxon>
        <taxon>Trombiculoidea</taxon>
        <taxon>Trombiculidae</taxon>
        <taxon>Leptotrombidium</taxon>
    </lineage>
</organism>
<comment type="caution">
    <text evidence="2">The sequence shown here is derived from an EMBL/GenBank/DDBJ whole genome shotgun (WGS) entry which is preliminary data.</text>
</comment>
<dbReference type="PANTHER" id="PTHR11360">
    <property type="entry name" value="MONOCARBOXYLATE TRANSPORTER"/>
    <property type="match status" value="1"/>
</dbReference>
<reference evidence="2 3" key="1">
    <citation type="journal article" date="2018" name="Gigascience">
        <title>Genomes of trombidid mites reveal novel predicted allergens and laterally-transferred genes associated with secondary metabolism.</title>
        <authorList>
            <person name="Dong X."/>
            <person name="Chaisiri K."/>
            <person name="Xia D."/>
            <person name="Armstrong S.D."/>
            <person name="Fang Y."/>
            <person name="Donnelly M.J."/>
            <person name="Kadowaki T."/>
            <person name="McGarry J.W."/>
            <person name="Darby A.C."/>
            <person name="Makepeace B.L."/>
        </authorList>
    </citation>
    <scope>NUCLEOTIDE SEQUENCE [LARGE SCALE GENOMIC DNA]</scope>
    <source>
        <strain evidence="2">UoL-UT</strain>
    </source>
</reference>
<proteinExistence type="predicted"/>
<dbReference type="SUPFAM" id="SSF103473">
    <property type="entry name" value="MFS general substrate transporter"/>
    <property type="match status" value="1"/>
</dbReference>
<evidence type="ECO:0000256" key="1">
    <source>
        <dbReference type="SAM" id="Phobius"/>
    </source>
</evidence>
<dbReference type="Proteomes" id="UP000288716">
    <property type="component" value="Unassembled WGS sequence"/>
</dbReference>
<evidence type="ECO:0000313" key="3">
    <source>
        <dbReference type="Proteomes" id="UP000288716"/>
    </source>
</evidence>
<keyword evidence="1" id="KW-0812">Transmembrane</keyword>
<dbReference type="VEuPathDB" id="VectorBase:LDEU003032"/>
<dbReference type="CDD" id="cd17352">
    <property type="entry name" value="MFS_MCT_SLC16"/>
    <property type="match status" value="1"/>
</dbReference>
<dbReference type="InterPro" id="IPR011701">
    <property type="entry name" value="MFS"/>
</dbReference>
<feature type="transmembrane region" description="Helical" evidence="1">
    <location>
        <begin position="271"/>
        <end position="291"/>
    </location>
</feature>
<dbReference type="OrthoDB" id="6499973at2759"/>
<dbReference type="EMBL" id="NCKV01001108">
    <property type="protein sequence ID" value="RWS29010.1"/>
    <property type="molecule type" value="Genomic_DNA"/>
</dbReference>
<name>A0A443SNA5_9ACAR</name>
<evidence type="ECO:0000313" key="2">
    <source>
        <dbReference type="EMBL" id="RWS29010.1"/>
    </source>
</evidence>
<feature type="transmembrane region" description="Helical" evidence="1">
    <location>
        <begin position="116"/>
        <end position="143"/>
    </location>
</feature>
<keyword evidence="1" id="KW-1133">Transmembrane helix</keyword>
<keyword evidence="1" id="KW-0472">Membrane</keyword>
<dbReference type="InterPro" id="IPR036259">
    <property type="entry name" value="MFS_trans_sf"/>
</dbReference>
<feature type="transmembrane region" description="Helical" evidence="1">
    <location>
        <begin position="155"/>
        <end position="176"/>
    </location>
</feature>
<feature type="transmembrane region" description="Helical" evidence="1">
    <location>
        <begin position="207"/>
        <end position="229"/>
    </location>
</feature>
<dbReference type="Gene3D" id="1.20.1250.20">
    <property type="entry name" value="MFS general substrate transporter like domains"/>
    <property type="match status" value="1"/>
</dbReference>
<dbReference type="PANTHER" id="PTHR11360:SF286">
    <property type="entry name" value="GH22266P"/>
    <property type="match status" value="1"/>
</dbReference>
<keyword evidence="3" id="KW-1185">Reference proteome</keyword>
<dbReference type="InterPro" id="IPR050327">
    <property type="entry name" value="Proton-linked_MCT"/>
</dbReference>
<feature type="transmembrane region" description="Helical" evidence="1">
    <location>
        <begin position="241"/>
        <end position="265"/>
    </location>
</feature>
<dbReference type="AlphaFoldDB" id="A0A443SNA5"/>
<protein>
    <submittedName>
        <fullName evidence="2">Monocarboxylate transporter 14-like protein</fullName>
    </submittedName>
</protein>
<dbReference type="STRING" id="299467.A0A443SNA5"/>
<feature type="transmembrane region" description="Helical" evidence="1">
    <location>
        <begin position="546"/>
        <end position="565"/>
    </location>
</feature>
<feature type="transmembrane region" description="Helical" evidence="1">
    <location>
        <begin position="590"/>
        <end position="611"/>
    </location>
</feature>
<feature type="transmembrane region" description="Helical" evidence="1">
    <location>
        <begin position="632"/>
        <end position="665"/>
    </location>
</feature>
<gene>
    <name evidence="2" type="ORF">B4U80_10562</name>
</gene>
<feature type="non-terminal residue" evidence="2">
    <location>
        <position position="668"/>
    </location>
</feature>
<accession>A0A443SNA5</accession>
<dbReference type="GO" id="GO:0008028">
    <property type="term" value="F:monocarboxylic acid transmembrane transporter activity"/>
    <property type="evidence" value="ECO:0007669"/>
    <property type="project" value="TreeGrafter"/>
</dbReference>
<feature type="transmembrane region" description="Helical" evidence="1">
    <location>
        <begin position="183"/>
        <end position="201"/>
    </location>
</feature>
<dbReference type="Pfam" id="PF07690">
    <property type="entry name" value="MFS_1"/>
    <property type="match status" value="1"/>
</dbReference>
<sequence>MCVKTTEQENTPATKAVETALISDRYLRANMFDFINCNAMVIDTEIASSQLSQQMNATDTVSSEESGYYSNVRKYSSLNAIPEMDMEAEVHPLADENENFDNIVVTDPAPDGGYGWVIVFASFMCNLIVDGIAYTFGLFFPYFVVHFHASKGKAALVGSLLSGCYLSAGPIVGALTNKFGCRTITICGSVVAASGFFLAVFSPNVTVLLFTYGVMGGIGFGLIYLPAIVSVGYYFTEKRAFATGIAVCGSGVGAFLFAPFCQYLLETFHWQGSLLILSAIAFNAAVFGALMRPLVVKPVAFNEQCSVNAVNFASEENEKYLSQMNREPGVQSTTHLTDLSHSTLPIASFNENSSYISNGEKFNIKLQTCYSLLNITHNSGDNQYRNKLRSSSHVLEVQSQSLLDTGRRYAGQRTVSECYPSSMPSNYAIMSSSPSMQKMSISQSLIVPPFSKKDILYSRSSLHLDAKCNGERRQSLIAISTKDIFEKTNKEETNQLKKTSFIEKLRKLFKKKQSESACDMDQCMSSNVLSEMLDTSLIIESSAFRLLAISNILGMIAFYIPFVYITQHVTIAVKVCEILDGDGYVSRERAALLLSCIGVTNILGRLLFGWVSDKITRYSSQVNGRSCLNALFINNCCLAAAGLVIMCVPFCYTYSAIFAVCGVFGLCV</sequence>